<dbReference type="InterPro" id="IPR036412">
    <property type="entry name" value="HAD-like_sf"/>
</dbReference>
<dbReference type="eggNOG" id="ENOG502S0DN">
    <property type="taxonomic scope" value="Eukaryota"/>
</dbReference>
<dbReference type="InterPro" id="IPR023198">
    <property type="entry name" value="PGP-like_dom2"/>
</dbReference>
<dbReference type="Pfam" id="PF00702">
    <property type="entry name" value="Hydrolase"/>
    <property type="match status" value="1"/>
</dbReference>
<proteinExistence type="predicted"/>
<dbReference type="STRING" id="135651.G0MWC1"/>
<dbReference type="GO" id="GO:0006281">
    <property type="term" value="P:DNA repair"/>
    <property type="evidence" value="ECO:0007669"/>
    <property type="project" value="TreeGrafter"/>
</dbReference>
<dbReference type="SFLD" id="SFLDS00003">
    <property type="entry name" value="Haloacid_Dehalogenase"/>
    <property type="match status" value="1"/>
</dbReference>
<dbReference type="InterPro" id="IPR023214">
    <property type="entry name" value="HAD_sf"/>
</dbReference>
<evidence type="ECO:0000313" key="2">
    <source>
        <dbReference type="Proteomes" id="UP000008068"/>
    </source>
</evidence>
<dbReference type="SFLD" id="SFLDG01129">
    <property type="entry name" value="C1.5:_HAD__Beta-PGM__Phosphata"/>
    <property type="match status" value="1"/>
</dbReference>
<sequence>MFATKTVVRFASTLVSKNALVKTPERWSSAVSTSYRKTRELAAVTGANQESPSLIIFDKDGTLLCFHTMWVPWIQYAMKSIETSTGLELLNKIAPALGICLVENKVKPGLLAEGTTGQIAHVISTLLMDNGIKSFEAREITSNSLATSYEQISANKLTKELSDTVALFTRLKQHGTKIAVCTADNRKSSLLSLKRMKVDQMVDVIVCGDDKNTVPKPSPYNALKICKYLNVEPAKAIMVGDTRVDMEMAHNAELGAAVGVLSGIGCKDHLHRADVLLDHVGHLITTFYETRS</sequence>
<dbReference type="GO" id="GO:0008967">
    <property type="term" value="F:phosphoglycolate phosphatase activity"/>
    <property type="evidence" value="ECO:0007669"/>
    <property type="project" value="TreeGrafter"/>
</dbReference>
<dbReference type="Gene3D" id="1.10.150.240">
    <property type="entry name" value="Putative phosphatase, domain 2"/>
    <property type="match status" value="1"/>
</dbReference>
<keyword evidence="2" id="KW-1185">Reference proteome</keyword>
<protein>
    <submittedName>
        <fullName evidence="1">Uncharacterized protein</fullName>
    </submittedName>
</protein>
<dbReference type="EMBL" id="GL379816">
    <property type="protein sequence ID" value="EGT45872.1"/>
    <property type="molecule type" value="Genomic_DNA"/>
</dbReference>
<dbReference type="OMA" id="GDNNHDL"/>
<evidence type="ECO:0000313" key="1">
    <source>
        <dbReference type="EMBL" id="EGT45872.1"/>
    </source>
</evidence>
<dbReference type="PANTHER" id="PTHR43434:SF27">
    <property type="entry name" value="PHOSPHOGLYCOLATE PHOSPHATASE"/>
    <property type="match status" value="1"/>
</dbReference>
<dbReference type="FunCoup" id="G0MWC1">
    <property type="interactions" value="1129"/>
</dbReference>
<dbReference type="Proteomes" id="UP000008068">
    <property type="component" value="Unassembled WGS sequence"/>
</dbReference>
<accession>G0MWC1</accession>
<dbReference type="InterPro" id="IPR050155">
    <property type="entry name" value="HAD-like_hydrolase_sf"/>
</dbReference>
<dbReference type="PANTHER" id="PTHR43434">
    <property type="entry name" value="PHOSPHOGLYCOLATE PHOSPHATASE"/>
    <property type="match status" value="1"/>
</dbReference>
<dbReference type="SUPFAM" id="SSF56784">
    <property type="entry name" value="HAD-like"/>
    <property type="match status" value="1"/>
</dbReference>
<reference evidence="2" key="1">
    <citation type="submission" date="2011-07" db="EMBL/GenBank/DDBJ databases">
        <authorList>
            <consortium name="Caenorhabditis brenneri Sequencing and Analysis Consortium"/>
            <person name="Wilson R.K."/>
        </authorList>
    </citation>
    <scope>NUCLEOTIDE SEQUENCE [LARGE SCALE GENOMIC DNA]</scope>
    <source>
        <strain evidence="2">PB2801</strain>
    </source>
</reference>
<dbReference type="AlphaFoldDB" id="G0MWC1"/>
<dbReference type="HOGENOM" id="CLU_045011_16_0_1"/>
<name>G0MWC1_CAEBE</name>
<dbReference type="Gene3D" id="3.40.50.1000">
    <property type="entry name" value="HAD superfamily/HAD-like"/>
    <property type="match status" value="1"/>
</dbReference>
<dbReference type="OrthoDB" id="269227at2759"/>
<dbReference type="InParanoid" id="G0MWC1"/>
<organism evidence="2">
    <name type="scientific">Caenorhabditis brenneri</name>
    <name type="common">Nematode worm</name>
    <dbReference type="NCBI Taxonomy" id="135651"/>
    <lineage>
        <taxon>Eukaryota</taxon>
        <taxon>Metazoa</taxon>
        <taxon>Ecdysozoa</taxon>
        <taxon>Nematoda</taxon>
        <taxon>Chromadorea</taxon>
        <taxon>Rhabditida</taxon>
        <taxon>Rhabditina</taxon>
        <taxon>Rhabditomorpha</taxon>
        <taxon>Rhabditoidea</taxon>
        <taxon>Rhabditidae</taxon>
        <taxon>Peloderinae</taxon>
        <taxon>Caenorhabditis</taxon>
    </lineage>
</organism>
<gene>
    <name evidence="1" type="ORF">CAEBREN_09108</name>
</gene>